<name>A0A6G4AQE4_9ACTN</name>
<proteinExistence type="predicted"/>
<keyword evidence="3" id="KW-1185">Reference proteome</keyword>
<dbReference type="Proteomes" id="UP000476310">
    <property type="component" value="Unassembled WGS sequence"/>
</dbReference>
<organism evidence="2 3">
    <name type="scientific">Streptomyces rhizosphaericus</name>
    <dbReference type="NCBI Taxonomy" id="114699"/>
    <lineage>
        <taxon>Bacteria</taxon>
        <taxon>Bacillati</taxon>
        <taxon>Actinomycetota</taxon>
        <taxon>Actinomycetes</taxon>
        <taxon>Kitasatosporales</taxon>
        <taxon>Streptomycetaceae</taxon>
        <taxon>Streptomyces</taxon>
        <taxon>Streptomyces violaceusniger group</taxon>
    </lineage>
</organism>
<dbReference type="EMBL" id="JAAIKT010000060">
    <property type="protein sequence ID" value="NEW75472.1"/>
    <property type="molecule type" value="Genomic_DNA"/>
</dbReference>
<sequence length="128" mass="13923">MRTVWEGSRFDAEMTLLRWGRAAGARIRAGENSVIRRAHYLEAGDGYPSANGYLVAAPAGVEDKQRIAKKPDAGFEAKWTQVTGLTGTRWEPIRPLVASERDRSSGLVPVRSFGGGKGQRASHVELTA</sequence>
<evidence type="ECO:0000313" key="2">
    <source>
        <dbReference type="EMBL" id="NEW75472.1"/>
    </source>
</evidence>
<protein>
    <submittedName>
        <fullName evidence="2">Uncharacterized protein</fullName>
    </submittedName>
</protein>
<dbReference type="RefSeq" id="WP_164433859.1">
    <property type="nucleotide sequence ID" value="NZ_JAAIKT010000060.1"/>
</dbReference>
<reference evidence="2" key="1">
    <citation type="submission" date="2020-02" db="EMBL/GenBank/DDBJ databases">
        <title>A new Streptomyces sp. for controlling soil-borne diseases.</title>
        <authorList>
            <person name="Li X."/>
            <person name="Tian Y."/>
            <person name="Gao K."/>
        </authorList>
    </citation>
    <scope>NUCLEOTIDE SEQUENCE [LARGE SCALE GENOMIC DNA]</scope>
    <source>
        <strain evidence="2">0250</strain>
    </source>
</reference>
<comment type="caution">
    <text evidence="2">The sequence shown here is derived from an EMBL/GenBank/DDBJ whole genome shotgun (WGS) entry which is preliminary data.</text>
</comment>
<gene>
    <name evidence="2" type="ORF">G4H13_35255</name>
</gene>
<feature type="region of interest" description="Disordered" evidence="1">
    <location>
        <begin position="100"/>
        <end position="128"/>
    </location>
</feature>
<evidence type="ECO:0000256" key="1">
    <source>
        <dbReference type="SAM" id="MobiDB-lite"/>
    </source>
</evidence>
<evidence type="ECO:0000313" key="3">
    <source>
        <dbReference type="Proteomes" id="UP000476310"/>
    </source>
</evidence>
<accession>A0A6G4AQE4</accession>
<dbReference type="AlphaFoldDB" id="A0A6G4AQE4"/>